<feature type="signal peptide" evidence="7">
    <location>
        <begin position="1"/>
        <end position="21"/>
    </location>
</feature>
<evidence type="ECO:0000256" key="1">
    <source>
        <dbReference type="ARBA" id="ARBA00004138"/>
    </source>
</evidence>
<dbReference type="InterPro" id="IPR052102">
    <property type="entry name" value="Enkurin_domain-protein"/>
</dbReference>
<keyword evidence="3" id="KW-0963">Cytoplasm</keyword>
<reference evidence="9 10" key="1">
    <citation type="journal article" date="2020" name="G3 (Bethesda)">
        <title>Improved Reference Genome for Cyclotella cryptica CCMP332, a Model for Cell Wall Morphogenesis, Salinity Adaptation, and Lipid Production in Diatoms (Bacillariophyta).</title>
        <authorList>
            <person name="Roberts W.R."/>
            <person name="Downey K.M."/>
            <person name="Ruck E.C."/>
            <person name="Traller J.C."/>
            <person name="Alverson A.J."/>
        </authorList>
    </citation>
    <scope>NUCLEOTIDE SEQUENCE [LARGE SCALE GENOMIC DNA]</scope>
    <source>
        <strain evidence="9 10">CCMP332</strain>
    </source>
</reference>
<keyword evidence="10" id="KW-1185">Reference proteome</keyword>
<keyword evidence="7" id="KW-0732">Signal</keyword>
<dbReference type="Pfam" id="PF13864">
    <property type="entry name" value="Enkurin"/>
    <property type="match status" value="1"/>
</dbReference>
<accession>A0ABD3QRU9</accession>
<evidence type="ECO:0000256" key="6">
    <source>
        <dbReference type="SAM" id="MobiDB-lite"/>
    </source>
</evidence>
<dbReference type="GO" id="GO:0005929">
    <property type="term" value="C:cilium"/>
    <property type="evidence" value="ECO:0007669"/>
    <property type="project" value="UniProtKB-SubCell"/>
</dbReference>
<dbReference type="AlphaFoldDB" id="A0ABD3QRU9"/>
<keyword evidence="4" id="KW-0206">Cytoskeleton</keyword>
<comment type="subcellular location">
    <subcellularLocation>
        <location evidence="1">Cell projection</location>
        <location evidence="1">Cilium</location>
    </subcellularLocation>
    <subcellularLocation>
        <location evidence="2">Cytoplasm</location>
        <location evidence="2">Cytoskeleton</location>
    </subcellularLocation>
</comment>
<proteinExistence type="predicted"/>
<comment type="caution">
    <text evidence="9">The sequence shown here is derived from an EMBL/GenBank/DDBJ whole genome shotgun (WGS) entry which is preliminary data.</text>
</comment>
<dbReference type="PANTHER" id="PTHR21490:SF2">
    <property type="entry name" value="ENKURIN DOMAIN-CONTAINING PROTEIN 1"/>
    <property type="match status" value="1"/>
</dbReference>
<evidence type="ECO:0000256" key="7">
    <source>
        <dbReference type="SAM" id="SignalP"/>
    </source>
</evidence>
<feature type="compositionally biased region" description="Polar residues" evidence="6">
    <location>
        <begin position="102"/>
        <end position="133"/>
    </location>
</feature>
<name>A0ABD3QRU9_9STRA</name>
<feature type="compositionally biased region" description="Polar residues" evidence="6">
    <location>
        <begin position="153"/>
        <end position="167"/>
    </location>
</feature>
<dbReference type="InterPro" id="IPR027012">
    <property type="entry name" value="Enkurin_dom"/>
</dbReference>
<feature type="chain" id="PRO_5044794522" description="Enkurin domain-containing protein" evidence="7">
    <location>
        <begin position="22"/>
        <end position="286"/>
    </location>
</feature>
<dbReference type="Proteomes" id="UP001516023">
    <property type="component" value="Unassembled WGS sequence"/>
</dbReference>
<organism evidence="9 10">
    <name type="scientific">Cyclotella cryptica</name>
    <dbReference type="NCBI Taxonomy" id="29204"/>
    <lineage>
        <taxon>Eukaryota</taxon>
        <taxon>Sar</taxon>
        <taxon>Stramenopiles</taxon>
        <taxon>Ochrophyta</taxon>
        <taxon>Bacillariophyta</taxon>
        <taxon>Coscinodiscophyceae</taxon>
        <taxon>Thalassiosirophycidae</taxon>
        <taxon>Stephanodiscales</taxon>
        <taxon>Stephanodiscaceae</taxon>
        <taxon>Cyclotella</taxon>
    </lineage>
</organism>
<feature type="region of interest" description="Disordered" evidence="6">
    <location>
        <begin position="82"/>
        <end position="135"/>
    </location>
</feature>
<evidence type="ECO:0000259" key="8">
    <source>
        <dbReference type="PROSITE" id="PS51665"/>
    </source>
</evidence>
<sequence>MIHLLHLTQLILLSPIMVGNSGEDAKCLIAPVPIEVKSEDGSDQSYTATRYPSSKKPTKNYVKANRHALREQQRINKNAVIEDQRKEEMKRTKIQQKKQQQFGNIRSRVTSQTQYAAASHSNKESPPSNSLHLNSDEDAKSCQEFHIAFGQKVPSSRSSVRVNTNERQSGDEKSFLRHKSFGKTPAYITNRRAKLEQEEHERMLIQQNAPPAPGLVLMDEIERLETLRILDENEKIERDKLRNIPFAMNGHRAARIREAIEFRLKEIEDAKKVFSKDRVFVAQRDT</sequence>
<dbReference type="GO" id="GO:0005856">
    <property type="term" value="C:cytoskeleton"/>
    <property type="evidence" value="ECO:0007669"/>
    <property type="project" value="UniProtKB-SubCell"/>
</dbReference>
<evidence type="ECO:0000256" key="2">
    <source>
        <dbReference type="ARBA" id="ARBA00004245"/>
    </source>
</evidence>
<gene>
    <name evidence="9" type="ORF">HJC23_007599</name>
</gene>
<feature type="region of interest" description="Disordered" evidence="6">
    <location>
        <begin position="153"/>
        <end position="173"/>
    </location>
</feature>
<feature type="domain" description="Enkurin" evidence="8">
    <location>
        <begin position="190"/>
        <end position="282"/>
    </location>
</feature>
<dbReference type="EMBL" id="JABMIG020000017">
    <property type="protein sequence ID" value="KAL3802822.1"/>
    <property type="molecule type" value="Genomic_DNA"/>
</dbReference>
<dbReference type="PANTHER" id="PTHR21490">
    <property type="entry name" value="ENKURIN-RELATED"/>
    <property type="match status" value="1"/>
</dbReference>
<feature type="compositionally biased region" description="Basic and acidic residues" evidence="6">
    <location>
        <begin position="82"/>
        <end position="91"/>
    </location>
</feature>
<protein>
    <recommendedName>
        <fullName evidence="8">Enkurin domain-containing protein</fullName>
    </recommendedName>
</protein>
<dbReference type="PROSITE" id="PS51665">
    <property type="entry name" value="ENKURIN"/>
    <property type="match status" value="1"/>
</dbReference>
<keyword evidence="5" id="KW-0966">Cell projection</keyword>
<evidence type="ECO:0000256" key="3">
    <source>
        <dbReference type="ARBA" id="ARBA00022490"/>
    </source>
</evidence>
<evidence type="ECO:0000256" key="5">
    <source>
        <dbReference type="ARBA" id="ARBA00023273"/>
    </source>
</evidence>
<evidence type="ECO:0000313" key="10">
    <source>
        <dbReference type="Proteomes" id="UP001516023"/>
    </source>
</evidence>
<evidence type="ECO:0000313" key="9">
    <source>
        <dbReference type="EMBL" id="KAL3802822.1"/>
    </source>
</evidence>
<evidence type="ECO:0000256" key="4">
    <source>
        <dbReference type="ARBA" id="ARBA00023212"/>
    </source>
</evidence>